<organism evidence="3 4">
    <name type="scientific">Dokdonella immobilis</name>
    <dbReference type="NCBI Taxonomy" id="578942"/>
    <lineage>
        <taxon>Bacteria</taxon>
        <taxon>Pseudomonadati</taxon>
        <taxon>Pseudomonadota</taxon>
        <taxon>Gammaproteobacteria</taxon>
        <taxon>Lysobacterales</taxon>
        <taxon>Rhodanobacteraceae</taxon>
        <taxon>Dokdonella</taxon>
    </lineage>
</organism>
<dbReference type="AlphaFoldDB" id="A0A1I5B6N7"/>
<dbReference type="EMBL" id="FOVF01000052">
    <property type="protein sequence ID" value="SFN70159.1"/>
    <property type="molecule type" value="Genomic_DNA"/>
</dbReference>
<evidence type="ECO:0000313" key="3">
    <source>
        <dbReference type="EMBL" id="SFN70159.1"/>
    </source>
</evidence>
<feature type="domain" description="HTH cro/C1-type" evidence="2">
    <location>
        <begin position="7"/>
        <end position="41"/>
    </location>
</feature>
<gene>
    <name evidence="3" type="ORF">SAMN05216289_15212</name>
</gene>
<dbReference type="Gene3D" id="1.10.10.60">
    <property type="entry name" value="Homeodomain-like"/>
    <property type="match status" value="1"/>
</dbReference>
<feature type="domain" description="HTH IS21-type" evidence="1">
    <location>
        <begin position="3"/>
        <end position="66"/>
    </location>
</feature>
<dbReference type="Proteomes" id="UP000198575">
    <property type="component" value="Unassembled WGS sequence"/>
</dbReference>
<name>A0A1I5B6N7_9GAMM</name>
<evidence type="ECO:0000259" key="2">
    <source>
        <dbReference type="PROSITE" id="PS50943"/>
    </source>
</evidence>
<dbReference type="PROSITE" id="PS50943">
    <property type="entry name" value="HTH_CROC1"/>
    <property type="match status" value="1"/>
</dbReference>
<evidence type="ECO:0000313" key="4">
    <source>
        <dbReference type="Proteomes" id="UP000198575"/>
    </source>
</evidence>
<sequence length="76" mass="9213">MATYAKVRRMRLREGLSISEIARRTSLSRNTIKAWLRESTRRELSYRREAGSKKLDDHREWLRQALEIDARRPRKE</sequence>
<keyword evidence="4" id="KW-1185">Reference proteome</keyword>
<dbReference type="InterPro" id="IPR001387">
    <property type="entry name" value="Cro/C1-type_HTH"/>
</dbReference>
<dbReference type="STRING" id="578942.SAMN05216289_15212"/>
<reference evidence="3 4" key="1">
    <citation type="submission" date="2016-10" db="EMBL/GenBank/DDBJ databases">
        <authorList>
            <person name="de Groot N.N."/>
        </authorList>
    </citation>
    <scope>NUCLEOTIDE SEQUENCE [LARGE SCALE GENOMIC DNA]</scope>
    <source>
        <strain evidence="3 4">CGMCC 1.7659</strain>
    </source>
</reference>
<dbReference type="InterPro" id="IPR017894">
    <property type="entry name" value="HTH_IS21_transposase_type"/>
</dbReference>
<accession>A0A1I5B6N7</accession>
<proteinExistence type="predicted"/>
<protein>
    <submittedName>
        <fullName evidence="3">Uncharacterized protein</fullName>
    </submittedName>
</protein>
<dbReference type="PROSITE" id="PS50531">
    <property type="entry name" value="HTH_IS21"/>
    <property type="match status" value="1"/>
</dbReference>
<evidence type="ECO:0000259" key="1">
    <source>
        <dbReference type="PROSITE" id="PS50531"/>
    </source>
</evidence>
<feature type="non-terminal residue" evidence="3">
    <location>
        <position position="76"/>
    </location>
</feature>